<sequence length="91" mass="10399">MESVSGIFTNCTYNVEETSSAFDLVCMNNYVVMDRETDEVKICSVEQYGYVECIENEDNPKKCNISSSAKYLIRPSLTLVLSFILLLFLYL</sequence>
<dbReference type="EMBL" id="MCOG01000285">
    <property type="protein sequence ID" value="ORY20581.1"/>
    <property type="molecule type" value="Genomic_DNA"/>
</dbReference>
<reference evidence="2 3" key="1">
    <citation type="submission" date="2016-08" db="EMBL/GenBank/DDBJ databases">
        <title>A Parts List for Fungal Cellulosomes Revealed by Comparative Genomics.</title>
        <authorList>
            <consortium name="DOE Joint Genome Institute"/>
            <person name="Haitjema C.H."/>
            <person name="Gilmore S.P."/>
            <person name="Henske J.K."/>
            <person name="Solomon K.V."/>
            <person name="De Groot R."/>
            <person name="Kuo A."/>
            <person name="Mondo S.J."/>
            <person name="Salamov A.A."/>
            <person name="Labutti K."/>
            <person name="Zhao Z."/>
            <person name="Chiniquy J."/>
            <person name="Barry K."/>
            <person name="Brewer H.M."/>
            <person name="Purvine S.O."/>
            <person name="Wright A.T."/>
            <person name="Boxma B."/>
            <person name="Van Alen T."/>
            <person name="Hackstein J.H."/>
            <person name="Baker S.E."/>
            <person name="Grigoriev I.V."/>
            <person name="O'Malley M.A."/>
        </authorList>
    </citation>
    <scope>NUCLEOTIDE SEQUENCE [LARGE SCALE GENOMIC DNA]</scope>
    <source>
        <strain evidence="2 3">G1</strain>
    </source>
</reference>
<dbReference type="Proteomes" id="UP000193920">
    <property type="component" value="Unassembled WGS sequence"/>
</dbReference>
<feature type="transmembrane region" description="Helical" evidence="1">
    <location>
        <begin position="71"/>
        <end position="90"/>
    </location>
</feature>
<comment type="caution">
    <text evidence="2">The sequence shown here is derived from an EMBL/GenBank/DDBJ whole genome shotgun (WGS) entry which is preliminary data.</text>
</comment>
<gene>
    <name evidence="2" type="ORF">LY90DRAFT_150861</name>
</gene>
<dbReference type="AlphaFoldDB" id="A0A1Y2ADI3"/>
<proteinExistence type="predicted"/>
<keyword evidence="1" id="KW-1133">Transmembrane helix</keyword>
<keyword evidence="1" id="KW-0812">Transmembrane</keyword>
<organism evidence="2 3">
    <name type="scientific">Neocallimastix californiae</name>
    <dbReference type="NCBI Taxonomy" id="1754190"/>
    <lineage>
        <taxon>Eukaryota</taxon>
        <taxon>Fungi</taxon>
        <taxon>Fungi incertae sedis</taxon>
        <taxon>Chytridiomycota</taxon>
        <taxon>Chytridiomycota incertae sedis</taxon>
        <taxon>Neocallimastigomycetes</taxon>
        <taxon>Neocallimastigales</taxon>
        <taxon>Neocallimastigaceae</taxon>
        <taxon>Neocallimastix</taxon>
    </lineage>
</organism>
<keyword evidence="1" id="KW-0472">Membrane</keyword>
<evidence type="ECO:0000313" key="2">
    <source>
        <dbReference type="EMBL" id="ORY20581.1"/>
    </source>
</evidence>
<name>A0A1Y2ADI3_9FUNG</name>
<dbReference type="STRING" id="1754190.A0A1Y2ADI3"/>
<dbReference type="OrthoDB" id="10442382at2759"/>
<protein>
    <submittedName>
        <fullName evidence="2">Uncharacterized protein</fullName>
    </submittedName>
</protein>
<evidence type="ECO:0000256" key="1">
    <source>
        <dbReference type="SAM" id="Phobius"/>
    </source>
</evidence>
<evidence type="ECO:0000313" key="3">
    <source>
        <dbReference type="Proteomes" id="UP000193920"/>
    </source>
</evidence>
<accession>A0A1Y2ADI3</accession>
<keyword evidence="3" id="KW-1185">Reference proteome</keyword>